<evidence type="ECO:0000256" key="7">
    <source>
        <dbReference type="RuleBase" id="RU003881"/>
    </source>
</evidence>
<keyword evidence="4" id="KW-1015">Disulfide bond</keyword>
<dbReference type="PRINTS" id="PR00368">
    <property type="entry name" value="FADPNR"/>
</dbReference>
<comment type="caution">
    <text evidence="9">The sequence shown here is derived from an EMBL/GenBank/DDBJ whole genome shotgun (WGS) entry which is preliminary data.</text>
</comment>
<dbReference type="EMBL" id="LBYI01000003">
    <property type="protein sequence ID" value="KKR51063.1"/>
    <property type="molecule type" value="Genomic_DNA"/>
</dbReference>
<dbReference type="InterPro" id="IPR036188">
    <property type="entry name" value="FAD/NAD-bd_sf"/>
</dbReference>
<sequence>MEKREVIIIGSGPAGLTAAIYLARANLKPLLFAGVKWGGQLMLTTDVENYPGFVEGIQGPELMEKFKKQAERFGAEIVTTDITEVDFSKRPFVVTAGEKTYKSKAVLIATGAETKWLGLPNEQRLIGHGVSSCAPCDAFFFRDKKVVVVGGGDSAMEEALVLTKFATEVSIIHRRDEFRASQIMIDRAKANPKIKFILNSEIVDVLGKDKVEGVKIKSKDGSTQDLAVDGMFLAIGHLPVTGIFKGQLELDEKDYIVRKTVGEGPQAFKMMTSVEGVFVAGDVHDVSYKQAVTAAGYGCQAALEVERWIEAQD</sequence>
<organism evidence="9 10">
    <name type="scientific">Candidatus Curtissbacteria bacterium GW2011_GWA1_40_16</name>
    <dbReference type="NCBI Taxonomy" id="1618405"/>
    <lineage>
        <taxon>Bacteria</taxon>
        <taxon>Candidatus Curtissiibacteriota</taxon>
    </lineage>
</organism>
<evidence type="ECO:0000256" key="1">
    <source>
        <dbReference type="ARBA" id="ARBA00022630"/>
    </source>
</evidence>
<reference evidence="9 10" key="1">
    <citation type="journal article" date="2015" name="Nature">
        <title>rRNA introns, odd ribosomes, and small enigmatic genomes across a large radiation of phyla.</title>
        <authorList>
            <person name="Brown C.T."/>
            <person name="Hug L.A."/>
            <person name="Thomas B.C."/>
            <person name="Sharon I."/>
            <person name="Castelle C.J."/>
            <person name="Singh A."/>
            <person name="Wilkins M.J."/>
            <person name="Williams K.H."/>
            <person name="Banfield J.F."/>
        </authorList>
    </citation>
    <scope>NUCLEOTIDE SEQUENCE [LARGE SCALE GENOMIC DNA]</scope>
</reference>
<dbReference type="PROSITE" id="PS00573">
    <property type="entry name" value="PYRIDINE_REDOX_2"/>
    <property type="match status" value="1"/>
</dbReference>
<keyword evidence="7" id="KW-0521">NADP</keyword>
<dbReference type="Proteomes" id="UP000034531">
    <property type="component" value="Unassembled WGS sequence"/>
</dbReference>
<dbReference type="AlphaFoldDB" id="A0A0G0RF35"/>
<keyword evidence="1 6" id="KW-0285">Flavoprotein</keyword>
<evidence type="ECO:0000259" key="8">
    <source>
        <dbReference type="Pfam" id="PF07992"/>
    </source>
</evidence>
<dbReference type="Pfam" id="PF07992">
    <property type="entry name" value="Pyr_redox_2"/>
    <property type="match status" value="1"/>
</dbReference>
<evidence type="ECO:0000256" key="2">
    <source>
        <dbReference type="ARBA" id="ARBA00022827"/>
    </source>
</evidence>
<keyword evidence="2 6" id="KW-0274">FAD</keyword>
<dbReference type="GO" id="GO:0005737">
    <property type="term" value="C:cytoplasm"/>
    <property type="evidence" value="ECO:0007669"/>
    <property type="project" value="InterPro"/>
</dbReference>
<comment type="similarity">
    <text evidence="6">Belongs to the class-II pyridine nucleotide-disulfide oxidoreductase family.</text>
</comment>
<evidence type="ECO:0000313" key="10">
    <source>
        <dbReference type="Proteomes" id="UP000034531"/>
    </source>
</evidence>
<dbReference type="Gene3D" id="3.50.50.60">
    <property type="entry name" value="FAD/NAD(P)-binding domain"/>
    <property type="match status" value="2"/>
</dbReference>
<dbReference type="PRINTS" id="PR00469">
    <property type="entry name" value="PNDRDTASEII"/>
</dbReference>
<dbReference type="SUPFAM" id="SSF51905">
    <property type="entry name" value="FAD/NAD(P)-binding domain"/>
    <property type="match status" value="1"/>
</dbReference>
<accession>A0A0G0RF35</accession>
<feature type="domain" description="FAD/NAD(P)-binding" evidence="8">
    <location>
        <begin position="5"/>
        <end position="296"/>
    </location>
</feature>
<dbReference type="GO" id="GO:0004791">
    <property type="term" value="F:thioredoxin-disulfide reductase (NADPH) activity"/>
    <property type="evidence" value="ECO:0007669"/>
    <property type="project" value="UniProtKB-UniRule"/>
</dbReference>
<dbReference type="InterPro" id="IPR005982">
    <property type="entry name" value="Thioredox_Rdtase"/>
</dbReference>
<dbReference type="PANTHER" id="PTHR48105">
    <property type="entry name" value="THIOREDOXIN REDUCTASE 1-RELATED-RELATED"/>
    <property type="match status" value="1"/>
</dbReference>
<dbReference type="InterPro" id="IPR008255">
    <property type="entry name" value="Pyr_nucl-diS_OxRdtase_2_AS"/>
</dbReference>
<protein>
    <recommendedName>
        <fullName evidence="6">Thioredoxin reductase</fullName>
        <ecNumber evidence="6">1.8.1.9</ecNumber>
    </recommendedName>
</protein>
<evidence type="ECO:0000256" key="3">
    <source>
        <dbReference type="ARBA" id="ARBA00023002"/>
    </source>
</evidence>
<keyword evidence="3 6" id="KW-0560">Oxidoreductase</keyword>
<dbReference type="EC" id="1.8.1.9" evidence="6"/>
<evidence type="ECO:0000256" key="4">
    <source>
        <dbReference type="ARBA" id="ARBA00023157"/>
    </source>
</evidence>
<gene>
    <name evidence="9" type="ORF">UT84_C0003G0058</name>
</gene>
<keyword evidence="5 6" id="KW-0676">Redox-active center</keyword>
<comment type="subunit">
    <text evidence="6">Homodimer.</text>
</comment>
<dbReference type="NCBIfam" id="TIGR01292">
    <property type="entry name" value="TRX_reduct"/>
    <property type="match status" value="1"/>
</dbReference>
<comment type="cofactor">
    <cofactor evidence="7">
        <name>FAD</name>
        <dbReference type="ChEBI" id="CHEBI:57692"/>
    </cofactor>
    <text evidence="7">Binds 1 FAD per subunit.</text>
</comment>
<name>A0A0G0RF35_9BACT</name>
<comment type="catalytic activity">
    <reaction evidence="6">
        <text>[thioredoxin]-dithiol + NADP(+) = [thioredoxin]-disulfide + NADPH + H(+)</text>
        <dbReference type="Rhea" id="RHEA:20345"/>
        <dbReference type="Rhea" id="RHEA-COMP:10698"/>
        <dbReference type="Rhea" id="RHEA-COMP:10700"/>
        <dbReference type="ChEBI" id="CHEBI:15378"/>
        <dbReference type="ChEBI" id="CHEBI:29950"/>
        <dbReference type="ChEBI" id="CHEBI:50058"/>
        <dbReference type="ChEBI" id="CHEBI:57783"/>
        <dbReference type="ChEBI" id="CHEBI:58349"/>
        <dbReference type="EC" id="1.8.1.9"/>
    </reaction>
</comment>
<evidence type="ECO:0000256" key="6">
    <source>
        <dbReference type="RuleBase" id="RU003880"/>
    </source>
</evidence>
<evidence type="ECO:0000256" key="5">
    <source>
        <dbReference type="ARBA" id="ARBA00023284"/>
    </source>
</evidence>
<dbReference type="GO" id="GO:0019430">
    <property type="term" value="P:removal of superoxide radicals"/>
    <property type="evidence" value="ECO:0007669"/>
    <property type="project" value="UniProtKB-UniRule"/>
</dbReference>
<dbReference type="InterPro" id="IPR023753">
    <property type="entry name" value="FAD/NAD-binding_dom"/>
</dbReference>
<dbReference type="PATRIC" id="fig|1618405.3.peg.266"/>
<dbReference type="InterPro" id="IPR050097">
    <property type="entry name" value="Ferredoxin-NADP_redctase_2"/>
</dbReference>
<evidence type="ECO:0000313" key="9">
    <source>
        <dbReference type="EMBL" id="KKR51063.1"/>
    </source>
</evidence>
<proteinExistence type="inferred from homology"/>